<dbReference type="Proteomes" id="UP000026960">
    <property type="component" value="Chromosome 1"/>
</dbReference>
<dbReference type="Gramene" id="OBART01G16870.1">
    <property type="protein sequence ID" value="OBART01G16870.1"/>
    <property type="gene ID" value="OBART01G16870"/>
</dbReference>
<keyword evidence="4" id="KW-1185">Reference proteome</keyword>
<protein>
    <recommendedName>
        <fullName evidence="2">DUF630 domain-containing protein</fullName>
    </recommendedName>
</protein>
<feature type="compositionally biased region" description="Basic and acidic residues" evidence="1">
    <location>
        <begin position="79"/>
        <end position="92"/>
    </location>
</feature>
<evidence type="ECO:0000313" key="3">
    <source>
        <dbReference type="EnsemblPlants" id="OBART01G16870.1"/>
    </source>
</evidence>
<dbReference type="PANTHER" id="PTHR21450">
    <property type="entry name" value="PROTEIN ALTERED PHOSPHATE STARVATION RESPONSE 1"/>
    <property type="match status" value="1"/>
</dbReference>
<evidence type="ECO:0000256" key="1">
    <source>
        <dbReference type="SAM" id="MobiDB-lite"/>
    </source>
</evidence>
<proteinExistence type="predicted"/>
<dbReference type="Pfam" id="PF04783">
    <property type="entry name" value="DUF630"/>
    <property type="match status" value="1"/>
</dbReference>
<reference evidence="3" key="2">
    <citation type="submission" date="2015-03" db="UniProtKB">
        <authorList>
            <consortium name="EnsemblPlants"/>
        </authorList>
    </citation>
    <scope>IDENTIFICATION</scope>
</reference>
<dbReference type="PaxDb" id="65489-OBART01G16870.1"/>
<dbReference type="AlphaFoldDB" id="A0A0D3EP89"/>
<feature type="region of interest" description="Disordered" evidence="1">
    <location>
        <begin position="79"/>
        <end position="179"/>
    </location>
</feature>
<dbReference type="HOGENOM" id="CLU_1009599_0_0_1"/>
<evidence type="ECO:0000313" key="4">
    <source>
        <dbReference type="Proteomes" id="UP000026960"/>
    </source>
</evidence>
<feature type="domain" description="DUF630" evidence="2">
    <location>
        <begin position="189"/>
        <end position="242"/>
    </location>
</feature>
<dbReference type="PANTHER" id="PTHR21450:SF47">
    <property type="entry name" value="OS01G0500500 PROTEIN"/>
    <property type="match status" value="1"/>
</dbReference>
<evidence type="ECO:0000259" key="2">
    <source>
        <dbReference type="Pfam" id="PF04783"/>
    </source>
</evidence>
<dbReference type="InterPro" id="IPR006868">
    <property type="entry name" value="DUF630"/>
</dbReference>
<accession>A0A0D3EP89</accession>
<name>A0A0D3EP89_9ORYZ</name>
<reference evidence="3" key="1">
    <citation type="journal article" date="2009" name="Rice">
        <title>De Novo Next Generation Sequencing of Plant Genomes.</title>
        <authorList>
            <person name="Rounsley S."/>
            <person name="Marri P.R."/>
            <person name="Yu Y."/>
            <person name="He R."/>
            <person name="Sisneros N."/>
            <person name="Goicoechea J.L."/>
            <person name="Lee S.J."/>
            <person name="Angelova A."/>
            <person name="Kudrna D."/>
            <person name="Luo M."/>
            <person name="Affourtit J."/>
            <person name="Desany B."/>
            <person name="Knight J."/>
            <person name="Niazi F."/>
            <person name="Egholm M."/>
            <person name="Wing R.A."/>
        </authorList>
    </citation>
    <scope>NUCLEOTIDE SEQUENCE [LARGE SCALE GENOMIC DNA]</scope>
    <source>
        <strain evidence="3">cv. IRGC 105608</strain>
    </source>
</reference>
<dbReference type="EnsemblPlants" id="OBART01G16870.1">
    <property type="protein sequence ID" value="OBART01G16870.1"/>
    <property type="gene ID" value="OBART01G16870"/>
</dbReference>
<feature type="compositionally biased region" description="Polar residues" evidence="1">
    <location>
        <begin position="112"/>
        <end position="126"/>
    </location>
</feature>
<sequence length="276" mass="30044">MNPNLVAEQNRAARPQHICRYVGAEFGPDIPATSAGRSSGLPRWHEVSARNVGASMHDLSAKPSGAELTASQFVKKTVDGKTSKVDSLKDSPNHFPQTQTLYSPPPEGHSRTGLQPTGGLQRQHTPGQVGRQAVVHPHPPPPSPPPLLTHSSPIRPRRRRIWSTKNPFKESPQPSREGSQEFLSIAAWMGCGQSKIDQEEAVCRCRDRRKLMADAVQARNAFAAAHSAYTVLLKSTGGALSDRAHRALPAAPALPRLLPRHTPALLFYSKHPDARP</sequence>
<feature type="compositionally biased region" description="Pro residues" evidence="1">
    <location>
        <begin position="137"/>
        <end position="147"/>
    </location>
</feature>
<dbReference type="STRING" id="65489.A0A0D3EP89"/>
<organism evidence="3">
    <name type="scientific">Oryza barthii</name>
    <dbReference type="NCBI Taxonomy" id="65489"/>
    <lineage>
        <taxon>Eukaryota</taxon>
        <taxon>Viridiplantae</taxon>
        <taxon>Streptophyta</taxon>
        <taxon>Embryophyta</taxon>
        <taxon>Tracheophyta</taxon>
        <taxon>Spermatophyta</taxon>
        <taxon>Magnoliopsida</taxon>
        <taxon>Liliopsida</taxon>
        <taxon>Poales</taxon>
        <taxon>Poaceae</taxon>
        <taxon>BOP clade</taxon>
        <taxon>Oryzoideae</taxon>
        <taxon>Oryzeae</taxon>
        <taxon>Oryzinae</taxon>
        <taxon>Oryza</taxon>
    </lineage>
</organism>